<evidence type="ECO:0000259" key="1">
    <source>
        <dbReference type="Pfam" id="PF07733"/>
    </source>
</evidence>
<dbReference type="NCBIfam" id="TIGR00594">
    <property type="entry name" value="polc"/>
    <property type="match status" value="1"/>
</dbReference>
<keyword evidence="3" id="KW-1185">Reference proteome</keyword>
<accession>A0AA35WB33</accession>
<organism evidence="2 3">
    <name type="scientific">Geodia barretti</name>
    <name type="common">Barrett's horny sponge</name>
    <dbReference type="NCBI Taxonomy" id="519541"/>
    <lineage>
        <taxon>Eukaryota</taxon>
        <taxon>Metazoa</taxon>
        <taxon>Porifera</taxon>
        <taxon>Demospongiae</taxon>
        <taxon>Heteroscleromorpha</taxon>
        <taxon>Tetractinellida</taxon>
        <taxon>Astrophorina</taxon>
        <taxon>Geodiidae</taxon>
        <taxon>Geodia</taxon>
    </lineage>
</organism>
<dbReference type="Pfam" id="PF07733">
    <property type="entry name" value="DNA_pol3_alpha"/>
    <property type="match status" value="1"/>
</dbReference>
<name>A0AA35WB33_GEOBA</name>
<dbReference type="PANTHER" id="PTHR32294:SF0">
    <property type="entry name" value="DNA POLYMERASE III SUBUNIT ALPHA"/>
    <property type="match status" value="1"/>
</dbReference>
<dbReference type="InterPro" id="IPR004805">
    <property type="entry name" value="DnaE2/DnaE/PolC"/>
</dbReference>
<dbReference type="GO" id="GO:0006260">
    <property type="term" value="P:DNA replication"/>
    <property type="evidence" value="ECO:0007669"/>
    <property type="project" value="InterPro"/>
</dbReference>
<gene>
    <name evidence="2" type="ORF">GBAR_LOCUS9237</name>
</gene>
<protein>
    <submittedName>
        <fullName evidence="2">DNA polymerase III subunit alpha</fullName>
    </submittedName>
</protein>
<reference evidence="2" key="1">
    <citation type="submission" date="2023-03" db="EMBL/GenBank/DDBJ databases">
        <authorList>
            <person name="Steffen K."/>
            <person name="Cardenas P."/>
        </authorList>
    </citation>
    <scope>NUCLEOTIDE SEQUENCE</scope>
</reference>
<dbReference type="EMBL" id="CASHTH010001392">
    <property type="protein sequence ID" value="CAI8014813.1"/>
    <property type="molecule type" value="Genomic_DNA"/>
</dbReference>
<evidence type="ECO:0000313" key="3">
    <source>
        <dbReference type="Proteomes" id="UP001174909"/>
    </source>
</evidence>
<dbReference type="SUPFAM" id="SSF89550">
    <property type="entry name" value="PHP domain-like"/>
    <property type="match status" value="1"/>
</dbReference>
<sequence length="432" mass="49398">MMEIMGERNLYVEVQNHYIDKELEAYPVMVQLAKEFNLPLVATNDCHYLRKSDHEMHDVLLCIQMKKTVNDQKRLRFDNHFYFKSVDEMREALKDYPPEAISNTLEIANRCNLKLEYGESIMPKYEVPEGHTNDSYLKELCYQALREKYGGEISEPIQQRLDYELDIISKTRYAGYFLIVWDYVKYAHKQGYPLSARGSAASSLVLYALDVITFNPMDYDCLFERFLNLERISPPDIDIDFADRAREHVIDYLVKKYGEDSVGKVATFATLGAKAAIKDVGRALEVPLEDVEKLTELIPSTPGITLDEVLEQVPDFQSLAESSQYRELMGLSKSVEGMKRHVSCHASAIVISNGPLTNYVPLFKDKHDQVATQFDGKIVEDVGIVKFDSLGLRSLTETYDCLQMIKANHGKAIKLEEIPFDDEKTYLCSAKG</sequence>
<dbReference type="Gene3D" id="3.20.20.140">
    <property type="entry name" value="Metal-dependent hydrolases"/>
    <property type="match status" value="1"/>
</dbReference>
<dbReference type="PANTHER" id="PTHR32294">
    <property type="entry name" value="DNA POLYMERASE III SUBUNIT ALPHA"/>
    <property type="match status" value="1"/>
</dbReference>
<evidence type="ECO:0000313" key="2">
    <source>
        <dbReference type="EMBL" id="CAI8014813.1"/>
    </source>
</evidence>
<dbReference type="InterPro" id="IPR011708">
    <property type="entry name" value="DNA_pol3_alpha_NTPase_dom"/>
</dbReference>
<proteinExistence type="predicted"/>
<dbReference type="AlphaFoldDB" id="A0AA35WB33"/>
<dbReference type="GO" id="GO:0008408">
    <property type="term" value="F:3'-5' exonuclease activity"/>
    <property type="evidence" value="ECO:0007669"/>
    <property type="project" value="InterPro"/>
</dbReference>
<dbReference type="Proteomes" id="UP001174909">
    <property type="component" value="Unassembled WGS sequence"/>
</dbReference>
<dbReference type="Gene3D" id="1.10.10.1600">
    <property type="entry name" value="Bacterial DNA polymerase III alpha subunit, thumb domain"/>
    <property type="match status" value="1"/>
</dbReference>
<comment type="caution">
    <text evidence="2">The sequence shown here is derived from an EMBL/GenBank/DDBJ whole genome shotgun (WGS) entry which is preliminary data.</text>
</comment>
<dbReference type="InterPro" id="IPR041931">
    <property type="entry name" value="DNA_pol3_alpha_thumb_dom"/>
</dbReference>
<dbReference type="InterPro" id="IPR016195">
    <property type="entry name" value="Pol/histidinol_Pase-like"/>
</dbReference>
<feature type="domain" description="Bacterial DNA polymerase III alpha subunit NTPase" evidence="1">
    <location>
        <begin position="135"/>
        <end position="391"/>
    </location>
</feature>